<reference evidence="9" key="1">
    <citation type="submission" date="2021-12" db="EMBL/GenBank/DDBJ databases">
        <authorList>
            <person name="Li Y."/>
        </authorList>
    </citation>
    <scope>NUCLEOTIDE SEQUENCE</scope>
    <source>
        <strain evidence="9">DKSPLA3</strain>
    </source>
</reference>
<feature type="domain" description="Resolvase/invertase-type recombinase catalytic" evidence="8">
    <location>
        <begin position="2"/>
        <end position="136"/>
    </location>
</feature>
<evidence type="ECO:0000256" key="7">
    <source>
        <dbReference type="PROSITE-ProRule" id="PRU10137"/>
    </source>
</evidence>
<dbReference type="InterPro" id="IPR006119">
    <property type="entry name" value="Resolv_N"/>
</dbReference>
<evidence type="ECO:0000313" key="10">
    <source>
        <dbReference type="Proteomes" id="UP001139089"/>
    </source>
</evidence>
<keyword evidence="4" id="KW-0238">DNA-binding</keyword>
<dbReference type="PANTHER" id="PTHR30461:SF2">
    <property type="entry name" value="SERINE RECOMBINASE PINE-RELATED"/>
    <property type="match status" value="1"/>
</dbReference>
<dbReference type="Proteomes" id="UP001139089">
    <property type="component" value="Unassembled WGS sequence"/>
</dbReference>
<evidence type="ECO:0000256" key="1">
    <source>
        <dbReference type="ARBA" id="ARBA00009913"/>
    </source>
</evidence>
<evidence type="ECO:0000256" key="5">
    <source>
        <dbReference type="ARBA" id="ARBA00023172"/>
    </source>
</evidence>
<comment type="caution">
    <text evidence="9">The sequence shown here is derived from an EMBL/GenBank/DDBJ whole genome shotgun (WGS) entry which is preliminary data.</text>
</comment>
<evidence type="ECO:0000256" key="4">
    <source>
        <dbReference type="ARBA" id="ARBA00023125"/>
    </source>
</evidence>
<protein>
    <submittedName>
        <fullName evidence="9">Recombinase family protein</fullName>
    </submittedName>
</protein>
<proteinExistence type="inferred from homology"/>
<sequence length="187" mass="20817">MQVIGYARVSTDDQNLDLQINALRKAGCSKIFYDRGISGRVFERPGLGAAMSSLRPGKMFVVWRLDRLGRSLPNLIDFIDQLGKQNIAFLSLTENIDTKSSGGRLIFHIMGALAEFERTLISERTKAGMEAARLKGTHLGRHPSMSANDVQQALKAMNAGEPIDVVARQYDISTRTLRRHIMKMNAL</sequence>
<gene>
    <name evidence="9" type="ORF">LRX75_02455</name>
</gene>
<dbReference type="FunFam" id="3.40.50.1390:FF:000001">
    <property type="entry name" value="DNA recombinase"/>
    <property type="match status" value="1"/>
</dbReference>
<comment type="similarity">
    <text evidence="1">Belongs to the site-specific recombinase resolvase family.</text>
</comment>
<dbReference type="AlphaFoldDB" id="A0A9X1NNL1"/>
<evidence type="ECO:0000259" key="8">
    <source>
        <dbReference type="PROSITE" id="PS51736"/>
    </source>
</evidence>
<dbReference type="Pfam" id="PF00239">
    <property type="entry name" value="Resolvase"/>
    <property type="match status" value="1"/>
</dbReference>
<accession>A0A9X1NNL1</accession>
<evidence type="ECO:0000256" key="3">
    <source>
        <dbReference type="ARBA" id="ARBA00023100"/>
    </source>
</evidence>
<dbReference type="PROSITE" id="PS51736">
    <property type="entry name" value="RECOMBINASES_3"/>
    <property type="match status" value="1"/>
</dbReference>
<dbReference type="CDD" id="cd03768">
    <property type="entry name" value="SR_ResInv"/>
    <property type="match status" value="1"/>
</dbReference>
<feature type="active site" description="O-(5'-phospho-DNA)-serine intermediate" evidence="6 7">
    <location>
        <position position="10"/>
    </location>
</feature>
<dbReference type="InterPro" id="IPR006118">
    <property type="entry name" value="Recombinase_CS"/>
</dbReference>
<dbReference type="GO" id="GO:0015074">
    <property type="term" value="P:DNA integration"/>
    <property type="evidence" value="ECO:0007669"/>
    <property type="project" value="UniProtKB-KW"/>
</dbReference>
<dbReference type="PROSITE" id="PS00397">
    <property type="entry name" value="RECOMBINASES_1"/>
    <property type="match status" value="1"/>
</dbReference>
<dbReference type="SMART" id="SM00857">
    <property type="entry name" value="Resolvase"/>
    <property type="match status" value="1"/>
</dbReference>
<dbReference type="InterPro" id="IPR036162">
    <property type="entry name" value="Resolvase-like_N_sf"/>
</dbReference>
<keyword evidence="5" id="KW-0233">DNA recombination</keyword>
<dbReference type="GO" id="GO:0003677">
    <property type="term" value="F:DNA binding"/>
    <property type="evidence" value="ECO:0007669"/>
    <property type="project" value="UniProtKB-KW"/>
</dbReference>
<evidence type="ECO:0000256" key="6">
    <source>
        <dbReference type="PIRSR" id="PIRSR606118-50"/>
    </source>
</evidence>
<dbReference type="InterPro" id="IPR009057">
    <property type="entry name" value="Homeodomain-like_sf"/>
</dbReference>
<keyword evidence="3" id="KW-0230">DNA invertase</keyword>
<dbReference type="EMBL" id="JAJOZR010000001">
    <property type="protein sequence ID" value="MCD7107895.1"/>
    <property type="molecule type" value="Genomic_DNA"/>
</dbReference>
<evidence type="ECO:0000256" key="2">
    <source>
        <dbReference type="ARBA" id="ARBA00022908"/>
    </source>
</evidence>
<keyword evidence="2" id="KW-0229">DNA integration</keyword>
<keyword evidence="10" id="KW-1185">Reference proteome</keyword>
<dbReference type="Gene3D" id="3.40.50.1390">
    <property type="entry name" value="Resolvase, N-terminal catalytic domain"/>
    <property type="match status" value="1"/>
</dbReference>
<dbReference type="SUPFAM" id="SSF46689">
    <property type="entry name" value="Homeodomain-like"/>
    <property type="match status" value="1"/>
</dbReference>
<dbReference type="Gene3D" id="1.10.10.60">
    <property type="entry name" value="Homeodomain-like"/>
    <property type="match status" value="1"/>
</dbReference>
<organism evidence="9 10">
    <name type="scientific">Rhizobium quercicola</name>
    <dbReference type="NCBI Taxonomy" id="2901226"/>
    <lineage>
        <taxon>Bacteria</taxon>
        <taxon>Pseudomonadati</taxon>
        <taxon>Pseudomonadota</taxon>
        <taxon>Alphaproteobacteria</taxon>
        <taxon>Hyphomicrobiales</taxon>
        <taxon>Rhizobiaceae</taxon>
        <taxon>Rhizobium/Agrobacterium group</taxon>
        <taxon>Rhizobium</taxon>
    </lineage>
</organism>
<evidence type="ECO:0000313" key="9">
    <source>
        <dbReference type="EMBL" id="MCD7107895.1"/>
    </source>
</evidence>
<dbReference type="InterPro" id="IPR050639">
    <property type="entry name" value="SSR_resolvase"/>
</dbReference>
<dbReference type="PANTHER" id="PTHR30461">
    <property type="entry name" value="DNA-INVERTASE FROM LAMBDOID PROPHAGE"/>
    <property type="match status" value="1"/>
</dbReference>
<name>A0A9X1NNL1_9HYPH</name>
<dbReference type="SUPFAM" id="SSF53041">
    <property type="entry name" value="Resolvase-like"/>
    <property type="match status" value="1"/>
</dbReference>
<dbReference type="GO" id="GO:0000150">
    <property type="term" value="F:DNA strand exchange activity"/>
    <property type="evidence" value="ECO:0007669"/>
    <property type="project" value="UniProtKB-KW"/>
</dbReference>